<evidence type="ECO:0000313" key="2">
    <source>
        <dbReference type="EMBL" id="GHJ89572.1"/>
    </source>
</evidence>
<feature type="compositionally biased region" description="Low complexity" evidence="1">
    <location>
        <begin position="47"/>
        <end position="60"/>
    </location>
</feature>
<comment type="caution">
    <text evidence="2">The sequence shown here is derived from an EMBL/GenBank/DDBJ whole genome shotgun (WGS) entry which is preliminary data.</text>
</comment>
<feature type="region of interest" description="Disordered" evidence="1">
    <location>
        <begin position="1"/>
        <end position="79"/>
    </location>
</feature>
<dbReference type="Proteomes" id="UP000620104">
    <property type="component" value="Unassembled WGS sequence"/>
</dbReference>
<feature type="compositionally biased region" description="Low complexity" evidence="1">
    <location>
        <begin position="12"/>
        <end position="23"/>
    </location>
</feature>
<evidence type="ECO:0000313" key="3">
    <source>
        <dbReference type="Proteomes" id="UP000620104"/>
    </source>
</evidence>
<gene>
    <name evidence="2" type="ORF">NliqN6_5974</name>
</gene>
<protein>
    <submittedName>
        <fullName evidence="2">Uncharacterized protein</fullName>
    </submittedName>
</protein>
<organism evidence="2 3">
    <name type="scientific">Naganishia liquefaciens</name>
    <dbReference type="NCBI Taxonomy" id="104408"/>
    <lineage>
        <taxon>Eukaryota</taxon>
        <taxon>Fungi</taxon>
        <taxon>Dikarya</taxon>
        <taxon>Basidiomycota</taxon>
        <taxon>Agaricomycotina</taxon>
        <taxon>Tremellomycetes</taxon>
        <taxon>Filobasidiales</taxon>
        <taxon>Filobasidiaceae</taxon>
        <taxon>Naganishia</taxon>
    </lineage>
</organism>
<name>A0A8H3TYQ8_9TREE</name>
<accession>A0A8H3TYQ8</accession>
<reference evidence="2" key="1">
    <citation type="submission" date="2020-07" db="EMBL/GenBank/DDBJ databases">
        <title>Draft Genome Sequence of a Deep-Sea Yeast, Naganishia (Cryptococcus) liquefaciens strain N6.</title>
        <authorList>
            <person name="Han Y.W."/>
            <person name="Kajitani R."/>
            <person name="Morimoto H."/>
            <person name="Parhat M."/>
            <person name="Tsubouchi H."/>
            <person name="Bakenova O."/>
            <person name="Ogata M."/>
            <person name="Argunhan B."/>
            <person name="Aoki R."/>
            <person name="Kajiwara S."/>
            <person name="Itoh T."/>
            <person name="Iwasaki H."/>
        </authorList>
    </citation>
    <scope>NUCLEOTIDE SEQUENCE</scope>
    <source>
        <strain evidence="2">N6</strain>
    </source>
</reference>
<dbReference type="EMBL" id="BLZA01000048">
    <property type="protein sequence ID" value="GHJ89572.1"/>
    <property type="molecule type" value="Genomic_DNA"/>
</dbReference>
<sequence>MPHKVHDDGHPSLRGGLSGSSGSTNERDGHRSRLTSPPWSALPGITHGASSHSSMSGASSDTYGSGSQGTSNVDAVSGSSGLSKLVECPDRLKHRETTLAGTMVRDQFEIEVDGQPKLLVITTIWRHGRNRLEGTAVLHFILAKPNLQNGRIIDHVERKTLLVQDDENTRDIGESWIFDIWPCLLQNSADEQWISRCFNDLLKPTGDASPKLLSDIRKAYDGLMSEVARAD</sequence>
<dbReference type="AlphaFoldDB" id="A0A8H3TYQ8"/>
<feature type="compositionally biased region" description="Basic and acidic residues" evidence="1">
    <location>
        <begin position="1"/>
        <end position="11"/>
    </location>
</feature>
<evidence type="ECO:0000256" key="1">
    <source>
        <dbReference type="SAM" id="MobiDB-lite"/>
    </source>
</evidence>
<feature type="compositionally biased region" description="Polar residues" evidence="1">
    <location>
        <begin position="61"/>
        <end position="79"/>
    </location>
</feature>
<keyword evidence="3" id="KW-1185">Reference proteome</keyword>
<proteinExistence type="predicted"/>